<evidence type="ECO:0008006" key="4">
    <source>
        <dbReference type="Google" id="ProtNLM"/>
    </source>
</evidence>
<feature type="transmembrane region" description="Helical" evidence="1">
    <location>
        <begin position="29"/>
        <end position="48"/>
    </location>
</feature>
<protein>
    <recommendedName>
        <fullName evidence="4">DUF202 domain-containing protein</fullName>
    </recommendedName>
</protein>
<comment type="caution">
    <text evidence="2">The sequence shown here is derived from an EMBL/GenBank/DDBJ whole genome shotgun (WGS) entry which is preliminary data.</text>
</comment>
<feature type="transmembrane region" description="Helical" evidence="1">
    <location>
        <begin position="54"/>
        <end position="76"/>
    </location>
</feature>
<keyword evidence="3" id="KW-1185">Reference proteome</keyword>
<sequence>MNTAEKNRLSKEAEMQLAALKRISHWKTIALAVSTIGVAGAYAGFAGLTRHTFLGVLGILFIIAGLAGAVVFNLGLKNGRRNVEKILNILDKGRVL</sequence>
<gene>
    <name evidence="2" type="ORF">H8Z76_05320</name>
</gene>
<name>A0ABR7I933_9FIRM</name>
<reference evidence="2 3" key="1">
    <citation type="submission" date="2020-08" db="EMBL/GenBank/DDBJ databases">
        <title>Genome public.</title>
        <authorList>
            <person name="Liu C."/>
            <person name="Sun Q."/>
        </authorList>
    </citation>
    <scope>NUCLEOTIDE SEQUENCE [LARGE SCALE GENOMIC DNA]</scope>
    <source>
        <strain evidence="2 3">BX0805</strain>
    </source>
</reference>
<accession>A0ABR7I933</accession>
<dbReference type="RefSeq" id="WP_186981877.1">
    <property type="nucleotide sequence ID" value="NZ_JACOQH010000003.1"/>
</dbReference>
<evidence type="ECO:0000313" key="2">
    <source>
        <dbReference type="EMBL" id="MBC5753451.1"/>
    </source>
</evidence>
<keyword evidence="1" id="KW-0472">Membrane</keyword>
<evidence type="ECO:0000256" key="1">
    <source>
        <dbReference type="SAM" id="Phobius"/>
    </source>
</evidence>
<organism evidence="2 3">
    <name type="scientific">Roseburia yibonii</name>
    <dbReference type="NCBI Taxonomy" id="2763063"/>
    <lineage>
        <taxon>Bacteria</taxon>
        <taxon>Bacillati</taxon>
        <taxon>Bacillota</taxon>
        <taxon>Clostridia</taxon>
        <taxon>Lachnospirales</taxon>
        <taxon>Lachnospiraceae</taxon>
        <taxon>Roseburia</taxon>
    </lineage>
</organism>
<dbReference type="EMBL" id="JACOQH010000003">
    <property type="protein sequence ID" value="MBC5753451.1"/>
    <property type="molecule type" value="Genomic_DNA"/>
</dbReference>
<keyword evidence="1" id="KW-1133">Transmembrane helix</keyword>
<proteinExistence type="predicted"/>
<evidence type="ECO:0000313" key="3">
    <source>
        <dbReference type="Proteomes" id="UP000621540"/>
    </source>
</evidence>
<dbReference type="Proteomes" id="UP000621540">
    <property type="component" value="Unassembled WGS sequence"/>
</dbReference>
<keyword evidence="1" id="KW-0812">Transmembrane</keyword>